<evidence type="ECO:0000313" key="5">
    <source>
        <dbReference type="EMBL" id="AGB50300.1"/>
    </source>
</evidence>
<dbReference type="OrthoDB" id="50488at2157"/>
<proteinExistence type="inferred from homology"/>
<evidence type="ECO:0000256" key="1">
    <source>
        <dbReference type="ARBA" id="ARBA00011028"/>
    </source>
</evidence>
<keyword evidence="2" id="KW-0813">Transport</keyword>
<sequence length="312" mass="34416" precursor="true">MNKLIKPLVICAICAILLFSGCTEKAQNKNTETSADELVVAVSVLPQAEFVEQIGGDKVRTVVMIPSGASVHTYEPTPNQLKDLSKAQIYVKVGSNLDFELVWMDDLLSVNPDMYVVNSSEGIQFRSIEEHAEEEANTSEEQMEEEEREHTGLDPHVWTSPQKAKIIVKNIYDGLVAVDPENEETYKQNYDVYITKLDEADAKLKAALAGKEGSSFIVYHPAWGYLADDYGLHEISIEIEGKEPSAQDMQKLIDTAKEKGIKVIFVQKGFSTSSAQTIAKQIGGEVVEIDPLAKDYIDNLGRVSNAFAKGLA</sequence>
<organism evidence="5 6">
    <name type="scientific">Methanomethylovorans hollandica (strain DSM 15978 / NBRC 107637 / DMS1)</name>
    <dbReference type="NCBI Taxonomy" id="867904"/>
    <lineage>
        <taxon>Archaea</taxon>
        <taxon>Methanobacteriati</taxon>
        <taxon>Methanobacteriota</taxon>
        <taxon>Stenosarchaea group</taxon>
        <taxon>Methanomicrobia</taxon>
        <taxon>Methanosarcinales</taxon>
        <taxon>Methanosarcinaceae</taxon>
        <taxon>Methanomethylovorans</taxon>
    </lineage>
</organism>
<dbReference type="RefSeq" id="WP_015325465.1">
    <property type="nucleotide sequence ID" value="NC_019977.1"/>
</dbReference>
<dbReference type="KEGG" id="mhz:Metho_2136"/>
<dbReference type="HOGENOM" id="CLU_016838_1_0_2"/>
<dbReference type="GO" id="GO:0046872">
    <property type="term" value="F:metal ion binding"/>
    <property type="evidence" value="ECO:0007669"/>
    <property type="project" value="InterPro"/>
</dbReference>
<evidence type="ECO:0000313" key="6">
    <source>
        <dbReference type="Proteomes" id="UP000010866"/>
    </source>
</evidence>
<dbReference type="Gene3D" id="3.40.50.1980">
    <property type="entry name" value="Nitrogenase molybdenum iron protein domain"/>
    <property type="match status" value="2"/>
</dbReference>
<dbReference type="SUPFAM" id="SSF53807">
    <property type="entry name" value="Helical backbone' metal receptor"/>
    <property type="match status" value="1"/>
</dbReference>
<name>L0L063_METHD</name>
<feature type="compositionally biased region" description="Acidic residues" evidence="4">
    <location>
        <begin position="131"/>
        <end position="147"/>
    </location>
</feature>
<evidence type="ECO:0000256" key="3">
    <source>
        <dbReference type="ARBA" id="ARBA00022729"/>
    </source>
</evidence>
<dbReference type="GeneID" id="14406649"/>
<dbReference type="InterPro" id="IPR050492">
    <property type="entry name" value="Bact_metal-bind_prot9"/>
</dbReference>
<dbReference type="Pfam" id="PF01297">
    <property type="entry name" value="ZnuA"/>
    <property type="match status" value="1"/>
</dbReference>
<dbReference type="Proteomes" id="UP000010866">
    <property type="component" value="Chromosome"/>
</dbReference>
<protein>
    <submittedName>
        <fullName evidence="5">ABC-type metal ion transport system, periplasmic component/surface adhesin</fullName>
    </submittedName>
</protein>
<dbReference type="InterPro" id="IPR006127">
    <property type="entry name" value="ZnuA-like"/>
</dbReference>
<dbReference type="STRING" id="867904.Metho_2136"/>
<accession>L0L063</accession>
<evidence type="ECO:0000256" key="4">
    <source>
        <dbReference type="SAM" id="MobiDB-lite"/>
    </source>
</evidence>
<gene>
    <name evidence="5" type="ordered locus">Metho_2136</name>
</gene>
<reference evidence="6" key="1">
    <citation type="submission" date="2012-02" db="EMBL/GenBank/DDBJ databases">
        <title>Complete sequence of chromosome of Methanomethylovorans hollandica DSM 15978.</title>
        <authorList>
            <person name="Lucas S."/>
            <person name="Copeland A."/>
            <person name="Lapidus A."/>
            <person name="Glavina del Rio T."/>
            <person name="Dalin E."/>
            <person name="Tice H."/>
            <person name="Bruce D."/>
            <person name="Goodwin L."/>
            <person name="Pitluck S."/>
            <person name="Peters L."/>
            <person name="Mikhailova N."/>
            <person name="Held B."/>
            <person name="Kyrpides N."/>
            <person name="Mavromatis K."/>
            <person name="Ivanova N."/>
            <person name="Brettin T."/>
            <person name="Detter J.C."/>
            <person name="Han C."/>
            <person name="Larimer F."/>
            <person name="Land M."/>
            <person name="Hauser L."/>
            <person name="Markowitz V."/>
            <person name="Cheng J.-F."/>
            <person name="Hugenholtz P."/>
            <person name="Woyke T."/>
            <person name="Wu D."/>
            <person name="Spring S."/>
            <person name="Schroeder M."/>
            <person name="Brambilla E."/>
            <person name="Klenk H.-P."/>
            <person name="Eisen J.A."/>
        </authorList>
    </citation>
    <scope>NUCLEOTIDE SEQUENCE [LARGE SCALE GENOMIC DNA]</scope>
    <source>
        <strain evidence="6">DSM 15978 / NBRC 107637 / DMS1</strain>
    </source>
</reference>
<feature type="region of interest" description="Disordered" evidence="4">
    <location>
        <begin position="131"/>
        <end position="157"/>
    </location>
</feature>
<dbReference type="AlphaFoldDB" id="L0L063"/>
<dbReference type="PROSITE" id="PS51257">
    <property type="entry name" value="PROKAR_LIPOPROTEIN"/>
    <property type="match status" value="1"/>
</dbReference>
<dbReference type="PANTHER" id="PTHR42953">
    <property type="entry name" value="HIGH-AFFINITY ZINC UPTAKE SYSTEM PROTEIN ZNUA-RELATED"/>
    <property type="match status" value="1"/>
</dbReference>
<dbReference type="EMBL" id="CP003362">
    <property type="protein sequence ID" value="AGB50300.1"/>
    <property type="molecule type" value="Genomic_DNA"/>
</dbReference>
<dbReference type="GO" id="GO:0030001">
    <property type="term" value="P:metal ion transport"/>
    <property type="evidence" value="ECO:0007669"/>
    <property type="project" value="InterPro"/>
</dbReference>
<evidence type="ECO:0000256" key="2">
    <source>
        <dbReference type="ARBA" id="ARBA00022448"/>
    </source>
</evidence>
<comment type="similarity">
    <text evidence="1">Belongs to the bacterial solute-binding protein 9 family.</text>
</comment>
<keyword evidence="3" id="KW-0732">Signal</keyword>
<keyword evidence="6" id="KW-1185">Reference proteome</keyword>
<dbReference type="PANTHER" id="PTHR42953:SF3">
    <property type="entry name" value="HIGH-AFFINITY ZINC UPTAKE SYSTEM PROTEIN ZNUA"/>
    <property type="match status" value="1"/>
</dbReference>